<dbReference type="InterPro" id="IPR000150">
    <property type="entry name" value="Cof"/>
</dbReference>
<dbReference type="InterPro" id="IPR036412">
    <property type="entry name" value="HAD-like_sf"/>
</dbReference>
<proteinExistence type="predicted"/>
<keyword evidence="2" id="KW-1185">Reference proteome</keyword>
<accession>A0ABS4J8C2</accession>
<dbReference type="NCBIfam" id="TIGR00099">
    <property type="entry name" value="Cof-subfamily"/>
    <property type="match status" value="1"/>
</dbReference>
<dbReference type="InterPro" id="IPR023214">
    <property type="entry name" value="HAD_sf"/>
</dbReference>
<comment type="caution">
    <text evidence="1">The sequence shown here is derived from an EMBL/GenBank/DDBJ whole genome shotgun (WGS) entry which is preliminary data.</text>
</comment>
<dbReference type="SFLD" id="SFLDG01140">
    <property type="entry name" value="C2.B:_Phosphomannomutase_and_P"/>
    <property type="match status" value="1"/>
</dbReference>
<dbReference type="Gene3D" id="3.40.50.1000">
    <property type="entry name" value="HAD superfamily/HAD-like"/>
    <property type="match status" value="1"/>
</dbReference>
<dbReference type="InterPro" id="IPR006379">
    <property type="entry name" value="HAD-SF_hydro_IIB"/>
</dbReference>
<dbReference type="PANTHER" id="PTHR10000:SF25">
    <property type="entry name" value="PHOSPHATASE YKRA-RELATED"/>
    <property type="match status" value="1"/>
</dbReference>
<organism evidence="1 2">
    <name type="scientific">Paenibacillus eucommiae</name>
    <dbReference type="NCBI Taxonomy" id="1355755"/>
    <lineage>
        <taxon>Bacteria</taxon>
        <taxon>Bacillati</taxon>
        <taxon>Bacillota</taxon>
        <taxon>Bacilli</taxon>
        <taxon>Bacillales</taxon>
        <taxon>Paenibacillaceae</taxon>
        <taxon>Paenibacillus</taxon>
    </lineage>
</organism>
<dbReference type="SFLD" id="SFLDG01144">
    <property type="entry name" value="C2.B.4:_PGP_Like"/>
    <property type="match status" value="1"/>
</dbReference>
<dbReference type="CDD" id="cd07517">
    <property type="entry name" value="HAD_HPP"/>
    <property type="match status" value="1"/>
</dbReference>
<dbReference type="PROSITE" id="PS01229">
    <property type="entry name" value="COF_2"/>
    <property type="match status" value="1"/>
</dbReference>
<dbReference type="RefSeq" id="WP_209978186.1">
    <property type="nucleotide sequence ID" value="NZ_JAGGLB010000043.1"/>
</dbReference>
<dbReference type="NCBIfam" id="TIGR01484">
    <property type="entry name" value="HAD-SF-IIB"/>
    <property type="match status" value="1"/>
</dbReference>
<dbReference type="Gene3D" id="3.30.1240.10">
    <property type="match status" value="1"/>
</dbReference>
<protein>
    <submittedName>
        <fullName evidence="1">Cof subfamily protein (Haloacid dehalogenase superfamily)</fullName>
    </submittedName>
</protein>
<dbReference type="EMBL" id="JAGGLB010000043">
    <property type="protein sequence ID" value="MBP1996094.1"/>
    <property type="molecule type" value="Genomic_DNA"/>
</dbReference>
<evidence type="ECO:0000313" key="2">
    <source>
        <dbReference type="Proteomes" id="UP001519287"/>
    </source>
</evidence>
<gene>
    <name evidence="1" type="ORF">J2Z66_007738</name>
</gene>
<dbReference type="PANTHER" id="PTHR10000">
    <property type="entry name" value="PHOSPHOSERINE PHOSPHATASE"/>
    <property type="match status" value="1"/>
</dbReference>
<name>A0ABS4J8C2_9BACL</name>
<dbReference type="Pfam" id="PF08282">
    <property type="entry name" value="Hydrolase_3"/>
    <property type="match status" value="1"/>
</dbReference>
<dbReference type="Proteomes" id="UP001519287">
    <property type="component" value="Unassembled WGS sequence"/>
</dbReference>
<dbReference type="SUPFAM" id="SSF56784">
    <property type="entry name" value="HAD-like"/>
    <property type="match status" value="1"/>
</dbReference>
<dbReference type="SFLD" id="SFLDS00003">
    <property type="entry name" value="Haloacid_Dehalogenase"/>
    <property type="match status" value="1"/>
</dbReference>
<sequence length="265" mass="29427">MPYKIVFFDIDGTLINGHKQIPQDTIEAIKQLKASNIHVVIATGRSPYHLKPIAEEVGIDSYISFNGSIVVHQGELIHRQPISVHSLQALDQMAKSNSHPLVYLGDEGYYANHDQHPHILETFHELNIQPPAYNPDYWKDNSIFQVMMYCQHNEELSYVQVDEEGTAQSVPDVKAVRWHALSVDIIPAVGSKARGIEALLNHMGISPAEAVAFGDALNDREMLSYVGMGIAMGNALDELKALANFTTRHVNDGGIRYGLQHIGLI</sequence>
<evidence type="ECO:0000313" key="1">
    <source>
        <dbReference type="EMBL" id="MBP1996094.1"/>
    </source>
</evidence>
<reference evidence="1 2" key="1">
    <citation type="submission" date="2021-03" db="EMBL/GenBank/DDBJ databases">
        <title>Genomic Encyclopedia of Type Strains, Phase IV (KMG-IV): sequencing the most valuable type-strain genomes for metagenomic binning, comparative biology and taxonomic classification.</title>
        <authorList>
            <person name="Goeker M."/>
        </authorList>
    </citation>
    <scope>NUCLEOTIDE SEQUENCE [LARGE SCALE GENOMIC DNA]</scope>
    <source>
        <strain evidence="1 2">DSM 26048</strain>
    </source>
</reference>